<name>A0A381YU22_9ZZZZ</name>
<dbReference type="EMBL" id="UINC01019065">
    <property type="protein sequence ID" value="SVA80536.1"/>
    <property type="molecule type" value="Genomic_DNA"/>
</dbReference>
<dbReference type="GO" id="GO:0046872">
    <property type="term" value="F:metal ion binding"/>
    <property type="evidence" value="ECO:0007669"/>
    <property type="project" value="UniProtKB-KW"/>
</dbReference>
<keyword evidence="2" id="KW-0479">Metal-binding</keyword>
<protein>
    <recommendedName>
        <fullName evidence="4">Cytochrome c domain-containing protein</fullName>
    </recommendedName>
</protein>
<keyword evidence="3" id="KW-0408">Iron</keyword>
<reference evidence="5" key="1">
    <citation type="submission" date="2018-05" db="EMBL/GenBank/DDBJ databases">
        <authorList>
            <person name="Lanie J.A."/>
            <person name="Ng W.-L."/>
            <person name="Kazmierczak K.M."/>
            <person name="Andrzejewski T.M."/>
            <person name="Davidsen T.M."/>
            <person name="Wayne K.J."/>
            <person name="Tettelin H."/>
            <person name="Glass J.I."/>
            <person name="Rusch D."/>
            <person name="Podicherti R."/>
            <person name="Tsui H.-C.T."/>
            <person name="Winkler M.E."/>
        </authorList>
    </citation>
    <scope>NUCLEOTIDE SEQUENCE</scope>
</reference>
<dbReference type="SUPFAM" id="SSF46626">
    <property type="entry name" value="Cytochrome c"/>
    <property type="match status" value="1"/>
</dbReference>
<dbReference type="GO" id="GO:0020037">
    <property type="term" value="F:heme binding"/>
    <property type="evidence" value="ECO:0007669"/>
    <property type="project" value="InterPro"/>
</dbReference>
<evidence type="ECO:0000259" key="4">
    <source>
        <dbReference type="PROSITE" id="PS51007"/>
    </source>
</evidence>
<evidence type="ECO:0000256" key="3">
    <source>
        <dbReference type="ARBA" id="ARBA00023004"/>
    </source>
</evidence>
<gene>
    <name evidence="5" type="ORF">METZ01_LOCUS133390</name>
</gene>
<evidence type="ECO:0000256" key="2">
    <source>
        <dbReference type="ARBA" id="ARBA00022723"/>
    </source>
</evidence>
<organism evidence="5">
    <name type="scientific">marine metagenome</name>
    <dbReference type="NCBI Taxonomy" id="408172"/>
    <lineage>
        <taxon>unclassified sequences</taxon>
        <taxon>metagenomes</taxon>
        <taxon>ecological metagenomes</taxon>
    </lineage>
</organism>
<evidence type="ECO:0000256" key="1">
    <source>
        <dbReference type="ARBA" id="ARBA00022617"/>
    </source>
</evidence>
<sequence length="107" mass="11788">MYMKLSLKGLLLTAMILSPLVVWALLPGDAENGLPLHEFKCAGCHVAQSGGDGSGIYTRSEGRVKTVEGLMGMVEFCNEQTRAGFNEHELEDIVAYLNEAFYQFEID</sequence>
<proteinExistence type="predicted"/>
<dbReference type="InterPro" id="IPR036909">
    <property type="entry name" value="Cyt_c-like_dom_sf"/>
</dbReference>
<dbReference type="AlphaFoldDB" id="A0A381YU22"/>
<feature type="domain" description="Cytochrome c" evidence="4">
    <location>
        <begin position="28"/>
        <end position="101"/>
    </location>
</feature>
<dbReference type="GO" id="GO:0009055">
    <property type="term" value="F:electron transfer activity"/>
    <property type="evidence" value="ECO:0007669"/>
    <property type="project" value="InterPro"/>
</dbReference>
<accession>A0A381YU22</accession>
<dbReference type="PROSITE" id="PS51007">
    <property type="entry name" value="CYTC"/>
    <property type="match status" value="1"/>
</dbReference>
<keyword evidence="1" id="KW-0349">Heme</keyword>
<evidence type="ECO:0000313" key="5">
    <source>
        <dbReference type="EMBL" id="SVA80536.1"/>
    </source>
</evidence>
<dbReference type="InterPro" id="IPR009056">
    <property type="entry name" value="Cyt_c-like_dom"/>
</dbReference>